<sequence>MNNFRKLADYFITQAEALCDQLMFGLHPHVDLSKIKDDMSSSKSGYSFINCPGNGLESAYLELLVHAYTAGKDGLAKDGIWKWHAVTTYLKQVRKMEEQLAGGLYTACGQTPRVRELVSLEYENGPNTACGVHIWGGYMAYIICHHKAKRLTNREFYVVRFLPVRLGHILFKYLVYIRRVADLLRREQLGTDRSAQQCLQTRLLFHHNGRPWPTSHLTDVVTKATLEVWRQRINVRTYRQLAIAVTEKHVREVVGIGHSIVGSHMD</sequence>
<proteinExistence type="predicted"/>
<comment type="caution">
    <text evidence="1">The sequence shown here is derived from an EMBL/GenBank/DDBJ whole genome shotgun (WGS) entry which is preliminary data.</text>
</comment>
<gene>
    <name evidence="1" type="ORF">FOXB_01241</name>
</gene>
<dbReference type="EMBL" id="AFQF01000441">
    <property type="protein sequence ID" value="EGU88241.1"/>
    <property type="molecule type" value="Genomic_DNA"/>
</dbReference>
<organism evidence="1">
    <name type="scientific">Fusarium oxysporum (strain Fo5176)</name>
    <name type="common">Fusarium vascular wilt</name>
    <dbReference type="NCBI Taxonomy" id="660025"/>
    <lineage>
        <taxon>Eukaryota</taxon>
        <taxon>Fungi</taxon>
        <taxon>Dikarya</taxon>
        <taxon>Ascomycota</taxon>
        <taxon>Pezizomycotina</taxon>
        <taxon>Sordariomycetes</taxon>
        <taxon>Hypocreomycetidae</taxon>
        <taxon>Hypocreales</taxon>
        <taxon>Nectriaceae</taxon>
        <taxon>Fusarium</taxon>
        <taxon>Fusarium oxysporum species complex</taxon>
    </lineage>
</organism>
<evidence type="ECO:0000313" key="1">
    <source>
        <dbReference type="EMBL" id="EGU88241.1"/>
    </source>
</evidence>
<dbReference type="OrthoDB" id="5084805at2759"/>
<accession>F9F4B6</accession>
<dbReference type="STRING" id="660025.F9F4B6"/>
<dbReference type="AlphaFoldDB" id="F9F4B6"/>
<name>F9F4B6_FUSOF</name>
<protein>
    <submittedName>
        <fullName evidence="1">Uncharacterized protein</fullName>
    </submittedName>
</protein>
<reference evidence="1" key="1">
    <citation type="journal article" date="2012" name="Mol. Plant Microbe Interact.">
        <title>A highly conserved effector in Fusarium oxysporum is required for full virulence on Arabidopsis.</title>
        <authorList>
            <person name="Thatcher L.F."/>
            <person name="Gardiner D.M."/>
            <person name="Kazan K."/>
            <person name="Manners J."/>
        </authorList>
    </citation>
    <scope>NUCLEOTIDE SEQUENCE [LARGE SCALE GENOMIC DNA]</scope>
    <source>
        <strain evidence="1">Fo5176</strain>
    </source>
</reference>